<organism evidence="12">
    <name type="scientific">Plasmodium reichenowi</name>
    <dbReference type="NCBI Taxonomy" id="5854"/>
    <lineage>
        <taxon>Eukaryota</taxon>
        <taxon>Sar</taxon>
        <taxon>Alveolata</taxon>
        <taxon>Apicomplexa</taxon>
        <taxon>Aconoidasida</taxon>
        <taxon>Haemosporida</taxon>
        <taxon>Plasmodiidae</taxon>
        <taxon>Plasmodium</taxon>
        <taxon>Plasmodium (Laverania)</taxon>
    </lineage>
</organism>
<dbReference type="AlphaFoldDB" id="A8QUZ2"/>
<dbReference type="InterPro" id="IPR051444">
    <property type="entry name" value="Parasite_Repro/Invasion_Surf"/>
</dbReference>
<evidence type="ECO:0000256" key="10">
    <source>
        <dbReference type="SAM" id="SignalP"/>
    </source>
</evidence>
<feature type="domain" description="6-Cys" evidence="11">
    <location>
        <begin position="14"/>
        <end position="152"/>
    </location>
</feature>
<keyword evidence="9" id="KW-0812">Transmembrane</keyword>
<dbReference type="EMBL" id="EF123272">
    <property type="protein sequence ID" value="ABO40224.1"/>
    <property type="molecule type" value="Genomic_DNA"/>
</dbReference>
<dbReference type="GO" id="GO:0009986">
    <property type="term" value="C:cell surface"/>
    <property type="evidence" value="ECO:0007669"/>
    <property type="project" value="UniProtKB-SubCell"/>
</dbReference>
<keyword evidence="8" id="KW-0325">Glycoprotein</keyword>
<evidence type="ECO:0000256" key="3">
    <source>
        <dbReference type="ARBA" id="ARBA00022475"/>
    </source>
</evidence>
<dbReference type="PROSITE" id="PS51701">
    <property type="entry name" value="6_CYS"/>
    <property type="match status" value="2"/>
</dbReference>
<dbReference type="VEuPathDB" id="PlasmoDB:PRCDC_0507200"/>
<feature type="domain" description="6-Cys" evidence="11">
    <location>
        <begin position="156"/>
        <end position="305"/>
    </location>
</feature>
<dbReference type="InterPro" id="IPR010884">
    <property type="entry name" value="6_CYS_dom"/>
</dbReference>
<dbReference type="SMART" id="SM00970">
    <property type="entry name" value="s48_45"/>
    <property type="match status" value="1"/>
</dbReference>
<evidence type="ECO:0000256" key="8">
    <source>
        <dbReference type="ARBA" id="ARBA00023180"/>
    </source>
</evidence>
<feature type="transmembrane region" description="Helical" evidence="9">
    <location>
        <begin position="332"/>
        <end position="352"/>
    </location>
</feature>
<evidence type="ECO:0000256" key="5">
    <source>
        <dbReference type="ARBA" id="ARBA00022737"/>
    </source>
</evidence>
<feature type="chain" id="PRO_5002728346" evidence="10">
    <location>
        <begin position="25"/>
        <end position="354"/>
    </location>
</feature>
<evidence type="ECO:0000256" key="9">
    <source>
        <dbReference type="SAM" id="Phobius"/>
    </source>
</evidence>
<proteinExistence type="predicted"/>
<dbReference type="VEuPathDB" id="PlasmoDB:PRG01_0507100"/>
<dbReference type="PANTHER" id="PTHR38796:SF1">
    <property type="entry name" value="ANCHORED PROTEIN, PUTATIVE (AFU_ORTHOLOGUE AFUA_4G09600)-RELATED"/>
    <property type="match status" value="1"/>
</dbReference>
<keyword evidence="7" id="KW-1015">Disulfide bond</keyword>
<dbReference type="FunFam" id="2.60.40.2860:FF:000006">
    <property type="entry name" value="6-cysteine protein"/>
    <property type="match status" value="1"/>
</dbReference>
<keyword evidence="9" id="KW-1133">Transmembrane helix</keyword>
<feature type="signal peptide" evidence="10">
    <location>
        <begin position="1"/>
        <end position="24"/>
    </location>
</feature>
<comment type="subcellular location">
    <subcellularLocation>
        <location evidence="1">Cell membrane</location>
    </subcellularLocation>
    <subcellularLocation>
        <location evidence="2">Cell surface</location>
    </subcellularLocation>
</comment>
<dbReference type="Pfam" id="PF07422">
    <property type="entry name" value="s48_45"/>
    <property type="match status" value="1"/>
</dbReference>
<dbReference type="Gene3D" id="2.60.40.2860">
    <property type="match status" value="2"/>
</dbReference>
<keyword evidence="5" id="KW-0677">Repeat</keyword>
<accession>A8QUZ2</accession>
<protein>
    <submittedName>
        <fullName evidence="12">Gamete surface protein Pfs38</fullName>
    </submittedName>
</protein>
<evidence type="ECO:0000256" key="6">
    <source>
        <dbReference type="ARBA" id="ARBA00023136"/>
    </source>
</evidence>
<evidence type="ECO:0000256" key="7">
    <source>
        <dbReference type="ARBA" id="ARBA00023157"/>
    </source>
</evidence>
<evidence type="ECO:0000259" key="11">
    <source>
        <dbReference type="PROSITE" id="PS51701"/>
    </source>
</evidence>
<name>A8QUZ2_PLARE</name>
<keyword evidence="6 9" id="KW-0472">Membrane</keyword>
<keyword evidence="3" id="KW-1003">Cell membrane</keyword>
<evidence type="ECO:0000313" key="12">
    <source>
        <dbReference type="EMBL" id="ABO40224.1"/>
    </source>
</evidence>
<evidence type="ECO:0000256" key="4">
    <source>
        <dbReference type="ARBA" id="ARBA00022729"/>
    </source>
</evidence>
<evidence type="ECO:0000256" key="1">
    <source>
        <dbReference type="ARBA" id="ARBA00004236"/>
    </source>
</evidence>
<dbReference type="PANTHER" id="PTHR38796">
    <property type="match status" value="1"/>
</dbReference>
<keyword evidence="4 10" id="KW-0732">Signal</keyword>
<reference evidence="12" key="1">
    <citation type="journal article" date="2007" name="Mol. Biochem. Parasitol.">
        <title>Evidence of non-neutral polymorphism in Plasmodium falciparum gamete surface protein genes Pfs47 and Pfs48/45.</title>
        <authorList>
            <person name="Anthony T.G."/>
            <person name="Polley S.D."/>
            <person name="Vogler A.P."/>
            <person name="Conway D.J."/>
        </authorList>
    </citation>
    <scope>NUCLEOTIDE SEQUENCE</scope>
</reference>
<evidence type="ECO:0000256" key="2">
    <source>
        <dbReference type="ARBA" id="ARBA00004241"/>
    </source>
</evidence>
<dbReference type="InterPro" id="IPR038160">
    <property type="entry name" value="6_CYS_dom_sf"/>
</dbReference>
<sequence length="354" mass="41332">MFTMKRWSIITGIVIIFCILTCKGQVENKKVDFRTEKRKFVPLNLVPGDVVEYSCPYSLNNDIRNMNGVEREHFDKKQFCFDYIFVGSKLTFLKEYVRGSYNVVHKEEGNLYTSQFSVPPVVLTHRNFDCFCYMEENNVVVKKVLRIHISNGVLRKIPGCDFNADYKESTAITTFSNMSPRRVKVCDVYPKSGDFISLMCPSDYSIKPDGCFSNVYVKKYPNEEVKEEDRFNMNRKWDASKYNVVPIETVLKINMITQGDKYSIFSKLPDVKNQVDFTCICQSNNEQDNLMMNVYMNNKSLITNNTRSIGVNKHSFSNSEIFERIEREEISFAFSSYLSITLILLLYFLYFLNF</sequence>
<dbReference type="GO" id="GO:0005886">
    <property type="term" value="C:plasma membrane"/>
    <property type="evidence" value="ECO:0007669"/>
    <property type="project" value="UniProtKB-SubCell"/>
</dbReference>